<evidence type="ECO:0000313" key="3">
    <source>
        <dbReference type="Proteomes" id="UP000196258"/>
    </source>
</evidence>
<evidence type="ECO:0000313" key="2">
    <source>
        <dbReference type="EMBL" id="OUQ05748.1"/>
    </source>
</evidence>
<gene>
    <name evidence="2" type="ORF">B5E91_04860</name>
</gene>
<dbReference type="Pfam" id="PF12392">
    <property type="entry name" value="DUF3656"/>
    <property type="match status" value="1"/>
</dbReference>
<comment type="caution">
    <text evidence="2">The sequence shown here is derived from an EMBL/GenBank/DDBJ whole genome shotgun (WGS) entry which is preliminary data.</text>
</comment>
<dbReference type="Pfam" id="PF01136">
    <property type="entry name" value="Peptidase_U32"/>
    <property type="match status" value="2"/>
</dbReference>
<reference evidence="3" key="1">
    <citation type="submission" date="2017-04" db="EMBL/GenBank/DDBJ databases">
        <title>Function of individual gut microbiota members based on whole genome sequencing of pure cultures obtained from chicken caecum.</title>
        <authorList>
            <person name="Medvecky M."/>
            <person name="Cejkova D."/>
            <person name="Polansky O."/>
            <person name="Karasova D."/>
            <person name="Kubasova T."/>
            <person name="Cizek A."/>
            <person name="Rychlik I."/>
        </authorList>
    </citation>
    <scope>NUCLEOTIDE SEQUENCE [LARGE SCALE GENOMIC DNA]</scope>
    <source>
        <strain evidence="3">An149</strain>
    </source>
</reference>
<dbReference type="InterPro" id="IPR001539">
    <property type="entry name" value="Peptidase_U32"/>
</dbReference>
<dbReference type="PROSITE" id="PS01276">
    <property type="entry name" value="PEPTIDASE_U32"/>
    <property type="match status" value="1"/>
</dbReference>
<proteinExistence type="predicted"/>
<dbReference type="InterPro" id="IPR020988">
    <property type="entry name" value="Pept_U32_collagenase"/>
</dbReference>
<accession>A0A1Y4QKE4</accession>
<evidence type="ECO:0000259" key="1">
    <source>
        <dbReference type="Pfam" id="PF12392"/>
    </source>
</evidence>
<dbReference type="PANTHER" id="PTHR30217:SF10">
    <property type="entry name" value="23S RRNA 5-HYDROXYCYTIDINE C2501 SYNTHASE"/>
    <property type="match status" value="1"/>
</dbReference>
<name>A0A1Y4QKE4_9FIRM</name>
<sequence length="777" mass="89012">MTNNIELLAPAGSYEALVAAVQNGANAIYLGGNEFSARAFATNFDHDELKKALRYCHLRNVKVYVTVNTLYEDNQFAKLKDYLLFLSSINVDALIIQDIGLMAYVKKYFPNFEIHMSTQASIYSLEAVKYFEKIGVERVVLARENSLQEIKNICNHTNLDIEVFVHGALCMSYSGQCLMSSMVAKRSGNKGACGQPCRLAYKLQKDGKNIDQIPSYLLSPKDLCTLENVDKLIEAGITSFKIEGRMKRPGYVAIIVSQYRKAIDAYFNNQKIVDYKERLSKMKQMFNRGFTGGFLLQDKDFMASDYPGNRGINLGKVIDYDYQKKLVKIKLETKLKQGDRIDFQGIDYTRTITKLFLNNKLVNFVKANEIIEIELNTPVKKGTPVYKIIDLDLIEKAQASYQKENIKNEIEMYFTGQINTCPNLTIIYQDKVVDITSNLIIEPASKTPLSSKRIKEQLGKLGNTVFKAENIIVDFPDNGFFSLKEINQMRRSAIEKLELLLTDTNDININIDIERKEHLNKKIKGICIRVYTLSQLEAIIDQDIAKIYFPLTNELKDAIFLAAKHHKKIVPFTGFLSNIKQLYEFKNSDLYQAVDEILVGNYGALEIFKDKKCSLDTTFNLYNSYALSYLKYDAILSLEMSKKQVNNLIDVKQNITMVVYGKTVNMHLKHCIISNHYFNEKRIGCNMCKKGKYSLFDRKGESFTILTDDNCNNLIFNSHHLYINKLNDLEVDYVLLSFSDEDSNTVKLIYDEYKKIVSGNNCQIPTFIKHTNGYFYD</sequence>
<protein>
    <recommendedName>
        <fullName evidence="1">Peptidase U32 collagenase domain-containing protein</fullName>
    </recommendedName>
</protein>
<dbReference type="PANTHER" id="PTHR30217">
    <property type="entry name" value="PEPTIDASE U32 FAMILY"/>
    <property type="match status" value="1"/>
</dbReference>
<organism evidence="2 3">
    <name type="scientific">Thomasclavelia spiroformis</name>
    <dbReference type="NCBI Taxonomy" id="29348"/>
    <lineage>
        <taxon>Bacteria</taxon>
        <taxon>Bacillati</taxon>
        <taxon>Bacillota</taxon>
        <taxon>Erysipelotrichia</taxon>
        <taxon>Erysipelotrichales</taxon>
        <taxon>Coprobacillaceae</taxon>
        <taxon>Thomasclavelia</taxon>
    </lineage>
</organism>
<feature type="domain" description="Peptidase U32 collagenase" evidence="1">
    <location>
        <begin position="385"/>
        <end position="499"/>
    </location>
</feature>
<dbReference type="AlphaFoldDB" id="A0A1Y4QKE4"/>
<dbReference type="InterPro" id="IPR051454">
    <property type="entry name" value="RNA/ubiquinone_mod_enzymes"/>
</dbReference>
<dbReference type="Proteomes" id="UP000196258">
    <property type="component" value="Unassembled WGS sequence"/>
</dbReference>
<dbReference type="EMBL" id="NFLB01000004">
    <property type="protein sequence ID" value="OUQ05748.1"/>
    <property type="molecule type" value="Genomic_DNA"/>
</dbReference>
<dbReference type="RefSeq" id="WP_087255692.1">
    <property type="nucleotide sequence ID" value="NZ_NFLB01000004.1"/>
</dbReference>